<dbReference type="EMBL" id="CP048268">
    <property type="protein sequence ID" value="QYN52263.1"/>
    <property type="molecule type" value="Genomic_DNA"/>
</dbReference>
<dbReference type="Pfam" id="PF03483">
    <property type="entry name" value="B3_4"/>
    <property type="match status" value="1"/>
</dbReference>
<keyword evidence="3" id="KW-1185">Reference proteome</keyword>
<evidence type="ECO:0000259" key="1">
    <source>
        <dbReference type="SMART" id="SM00873"/>
    </source>
</evidence>
<accession>A0ABX8W9Q2</accession>
<dbReference type="PANTHER" id="PTHR39209:SF2">
    <property type="entry name" value="CYTOPLASMIC PROTEIN"/>
    <property type="match status" value="1"/>
</dbReference>
<organism evidence="2 3">
    <name type="scientific">Lactobacillus panisapium</name>
    <dbReference type="NCBI Taxonomy" id="2012495"/>
    <lineage>
        <taxon>Bacteria</taxon>
        <taxon>Bacillati</taxon>
        <taxon>Bacillota</taxon>
        <taxon>Bacilli</taxon>
        <taxon>Lactobacillales</taxon>
        <taxon>Lactobacillaceae</taxon>
        <taxon>Lactobacillus</taxon>
    </lineage>
</organism>
<dbReference type="SMART" id="SM00873">
    <property type="entry name" value="B3_4"/>
    <property type="match status" value="1"/>
</dbReference>
<dbReference type="PANTHER" id="PTHR39209">
    <property type="match status" value="1"/>
</dbReference>
<evidence type="ECO:0000313" key="2">
    <source>
        <dbReference type="EMBL" id="QYN52263.1"/>
    </source>
</evidence>
<proteinExistence type="predicted"/>
<dbReference type="RefSeq" id="WP_220220726.1">
    <property type="nucleotide sequence ID" value="NZ_CP048268.1"/>
</dbReference>
<dbReference type="InterPro" id="IPR020825">
    <property type="entry name" value="Phe-tRNA_synthase-like_B3/B4"/>
</dbReference>
<sequence>METFVVDQKFWEIFPEAKIFTLVVNGIDNHIPSDVSSYQQILNQAEEKAQVYLTEPDFKANPVIVQWREAFSQFKKKKGARASIEALLKRVAQGRTFTPINPLVDLYNSVSLEYGVPCGGEDLAKIAGTMHLGLASGNEEFYPIGATKNEPPRTDEIIYYDQTGAVCRSLNWRDGERTMLTEDTTSAILIMEAVNEEQKDRTNTAINALQEKIATKLGVKGTIQEFTK</sequence>
<dbReference type="SUPFAM" id="SSF56037">
    <property type="entry name" value="PheT/TilS domain"/>
    <property type="match status" value="1"/>
</dbReference>
<reference evidence="2 3" key="1">
    <citation type="submission" date="2020-01" db="EMBL/GenBank/DDBJ databases">
        <title>Vast differences in strain-level diversity in the gut microbiota of two closely related honey bee species.</title>
        <authorList>
            <person name="Ellegaard K.M."/>
            <person name="Suenami S."/>
            <person name="Miyazaki R."/>
            <person name="Engel P."/>
        </authorList>
    </citation>
    <scope>NUCLEOTIDE SEQUENCE [LARGE SCALE GENOMIC DNA]</scope>
    <source>
        <strain evidence="2 3">ESL0416</strain>
    </source>
</reference>
<dbReference type="InterPro" id="IPR005146">
    <property type="entry name" value="B3/B4_tRNA-bd"/>
</dbReference>
<evidence type="ECO:0000313" key="3">
    <source>
        <dbReference type="Proteomes" id="UP000826550"/>
    </source>
</evidence>
<dbReference type="Gene3D" id="3.50.40.10">
    <property type="entry name" value="Phenylalanyl-trna Synthetase, Chain B, domain 3"/>
    <property type="match status" value="1"/>
</dbReference>
<name>A0ABX8W9Q2_9LACO</name>
<dbReference type="Proteomes" id="UP000826550">
    <property type="component" value="Chromosome"/>
</dbReference>
<gene>
    <name evidence="2" type="ORF">GYM71_01990</name>
</gene>
<protein>
    <submittedName>
        <fullName evidence="2">B3/4 domain-containing protein</fullName>
    </submittedName>
</protein>
<feature type="domain" description="B3/B4 tRNA-binding" evidence="1">
    <location>
        <begin position="65"/>
        <end position="218"/>
    </location>
</feature>